<feature type="region of interest" description="Disordered" evidence="1">
    <location>
        <begin position="1"/>
        <end position="35"/>
    </location>
</feature>
<organism evidence="2 3">
    <name type="scientific">Pholiota conissans</name>
    <dbReference type="NCBI Taxonomy" id="109636"/>
    <lineage>
        <taxon>Eukaryota</taxon>
        <taxon>Fungi</taxon>
        <taxon>Dikarya</taxon>
        <taxon>Basidiomycota</taxon>
        <taxon>Agaricomycotina</taxon>
        <taxon>Agaricomycetes</taxon>
        <taxon>Agaricomycetidae</taxon>
        <taxon>Agaricales</taxon>
        <taxon>Agaricineae</taxon>
        <taxon>Strophariaceae</taxon>
        <taxon>Pholiota</taxon>
    </lineage>
</organism>
<keyword evidence="3" id="KW-1185">Reference proteome</keyword>
<evidence type="ECO:0000256" key="1">
    <source>
        <dbReference type="SAM" id="MobiDB-lite"/>
    </source>
</evidence>
<sequence>MGKHTPKVARYALLARSPTRGPLSPEEKLENGQSRLNDSAAINVQRDFVTCAMEKTVHALAPAPSIAQEIVRRNPKIGPQWSPHKWSKLKLCLGKGKTFKNIGKWWRICTSPEHEGWECRTPDFITEELEEPGYTKLLGFRAMYDSLGRKYSRQRVDPEFEEFEKTYINPLTTPFLEMMFEEVPPHFVAGVATFQDPGPPNTILGKRNRNASPSSSSTPKKRRQTPSVSDMEAALLYESSDGESFPSPVRAFVRPAKSRINVPSKVNASTSDAGPSVQPSEVFEIPSDYELDLEEISKTEFKRNIARNAQKRRIRKGKGRQM</sequence>
<protein>
    <submittedName>
        <fullName evidence="2">Uncharacterized protein</fullName>
    </submittedName>
</protein>
<gene>
    <name evidence="2" type="ORF">BDN70DRAFT_939040</name>
</gene>
<evidence type="ECO:0000313" key="2">
    <source>
        <dbReference type="EMBL" id="KAF9471315.1"/>
    </source>
</evidence>
<dbReference type="OrthoDB" id="10661744at2759"/>
<dbReference type="EMBL" id="MU155712">
    <property type="protein sequence ID" value="KAF9471315.1"/>
    <property type="molecule type" value="Genomic_DNA"/>
</dbReference>
<dbReference type="AlphaFoldDB" id="A0A9P5YMH0"/>
<accession>A0A9P5YMH0</accession>
<evidence type="ECO:0000313" key="3">
    <source>
        <dbReference type="Proteomes" id="UP000807469"/>
    </source>
</evidence>
<feature type="region of interest" description="Disordered" evidence="1">
    <location>
        <begin position="191"/>
        <end position="228"/>
    </location>
</feature>
<reference evidence="2" key="1">
    <citation type="submission" date="2020-11" db="EMBL/GenBank/DDBJ databases">
        <authorList>
            <consortium name="DOE Joint Genome Institute"/>
            <person name="Ahrendt S."/>
            <person name="Riley R."/>
            <person name="Andreopoulos W."/>
            <person name="Labutti K."/>
            <person name="Pangilinan J."/>
            <person name="Ruiz-Duenas F.J."/>
            <person name="Barrasa J.M."/>
            <person name="Sanchez-Garcia M."/>
            <person name="Camarero S."/>
            <person name="Miyauchi S."/>
            <person name="Serrano A."/>
            <person name="Linde D."/>
            <person name="Babiker R."/>
            <person name="Drula E."/>
            <person name="Ayuso-Fernandez I."/>
            <person name="Pacheco R."/>
            <person name="Padilla G."/>
            <person name="Ferreira P."/>
            <person name="Barriuso J."/>
            <person name="Kellner H."/>
            <person name="Castanera R."/>
            <person name="Alfaro M."/>
            <person name="Ramirez L."/>
            <person name="Pisabarro A.G."/>
            <person name="Kuo A."/>
            <person name="Tritt A."/>
            <person name="Lipzen A."/>
            <person name="He G."/>
            <person name="Yan M."/>
            <person name="Ng V."/>
            <person name="Cullen D."/>
            <person name="Martin F."/>
            <person name="Rosso M.-N."/>
            <person name="Henrissat B."/>
            <person name="Hibbett D."/>
            <person name="Martinez A.T."/>
            <person name="Grigoriev I.V."/>
        </authorList>
    </citation>
    <scope>NUCLEOTIDE SEQUENCE</scope>
    <source>
        <strain evidence="2">CIRM-BRFM 674</strain>
    </source>
</reference>
<proteinExistence type="predicted"/>
<dbReference type="Proteomes" id="UP000807469">
    <property type="component" value="Unassembled WGS sequence"/>
</dbReference>
<comment type="caution">
    <text evidence="2">The sequence shown here is derived from an EMBL/GenBank/DDBJ whole genome shotgun (WGS) entry which is preliminary data.</text>
</comment>
<name>A0A9P5YMH0_9AGAR</name>